<feature type="transmembrane region" description="Helical" evidence="1">
    <location>
        <begin position="75"/>
        <end position="95"/>
    </location>
</feature>
<accession>A0A3B0YWX5</accession>
<gene>
    <name evidence="2" type="ORF">MNBD_GAMMA18-551</name>
</gene>
<feature type="transmembrane region" description="Helical" evidence="1">
    <location>
        <begin position="133"/>
        <end position="152"/>
    </location>
</feature>
<dbReference type="EMBL" id="UOFP01000012">
    <property type="protein sequence ID" value="VAW83901.1"/>
    <property type="molecule type" value="Genomic_DNA"/>
</dbReference>
<reference evidence="2" key="1">
    <citation type="submission" date="2018-06" db="EMBL/GenBank/DDBJ databases">
        <authorList>
            <person name="Zhirakovskaya E."/>
        </authorList>
    </citation>
    <scope>NUCLEOTIDE SEQUENCE</scope>
</reference>
<sequence length="266" mass="29952">MSPLLKSSRWLLAIVALLIVNQVFGHGMSEAEKQSIIEGGNWRYLWIGATHMLSGYDHLLFVFGIIFFLTRFRDIVKYITAFTLGHSATLIIATFNGIQVNYFLIDAIIALSVCYIAFANLDGFRKYLDIRPPNLLVMIIILGLIHGLGLSTRLQQLPLSEEQLLMNIISFNIGIELGQIFALAVMLLLLAGWRKAASFTTFSRISNFGLIFAGLYLFLGQMHGYSHTTTPDEFGFSADNHAHEHIKMDEQRAAQMKEESHHESLD</sequence>
<dbReference type="Pfam" id="PF13795">
    <property type="entry name" value="HupE_UreJ_2"/>
    <property type="match status" value="1"/>
</dbReference>
<organism evidence="2">
    <name type="scientific">hydrothermal vent metagenome</name>
    <dbReference type="NCBI Taxonomy" id="652676"/>
    <lineage>
        <taxon>unclassified sequences</taxon>
        <taxon>metagenomes</taxon>
        <taxon>ecological metagenomes</taxon>
    </lineage>
</organism>
<dbReference type="AlphaFoldDB" id="A0A3B0YWX5"/>
<protein>
    <submittedName>
        <fullName evidence="2">Putative membrane protein</fullName>
    </submittedName>
</protein>
<evidence type="ECO:0000313" key="2">
    <source>
        <dbReference type="EMBL" id="VAW83901.1"/>
    </source>
</evidence>
<evidence type="ECO:0000256" key="1">
    <source>
        <dbReference type="SAM" id="Phobius"/>
    </source>
</evidence>
<feature type="transmembrane region" description="Helical" evidence="1">
    <location>
        <begin position="164"/>
        <end position="190"/>
    </location>
</feature>
<dbReference type="InterPro" id="IPR032809">
    <property type="entry name" value="Put_HupE_UreJ"/>
</dbReference>
<keyword evidence="1" id="KW-1133">Transmembrane helix</keyword>
<feature type="transmembrane region" description="Helical" evidence="1">
    <location>
        <begin position="101"/>
        <end position="121"/>
    </location>
</feature>
<keyword evidence="1" id="KW-0472">Membrane</keyword>
<feature type="transmembrane region" description="Helical" evidence="1">
    <location>
        <begin position="44"/>
        <end position="68"/>
    </location>
</feature>
<proteinExistence type="predicted"/>
<keyword evidence="1" id="KW-0812">Transmembrane</keyword>
<feature type="transmembrane region" description="Helical" evidence="1">
    <location>
        <begin position="202"/>
        <end position="219"/>
    </location>
</feature>
<name>A0A3B0YWX5_9ZZZZ</name>